<dbReference type="STRING" id="519472.BHY08_01130"/>
<dbReference type="InterPro" id="IPR009057">
    <property type="entry name" value="Homeodomain-like_sf"/>
</dbReference>
<protein>
    <submittedName>
        <fullName evidence="6">RpiR family transcriptional regulator</fullName>
    </submittedName>
</protein>
<dbReference type="AlphaFoldDB" id="A0A1J0A3Q0"/>
<dbReference type="GO" id="GO:0097367">
    <property type="term" value="F:carbohydrate derivative binding"/>
    <property type="evidence" value="ECO:0007669"/>
    <property type="project" value="InterPro"/>
</dbReference>
<gene>
    <name evidence="6" type="ORF">BHY08_01130</name>
</gene>
<sequence>MKSKHIHQRVESLYNDLTHSEQKIANLVLERPEDVMKMTASELAKESQTSPASVIRFCKSINIPSFPELKIALSAERQWDVPKEYSDILPNEKISDVKAKLLGNAYQSMQETIQLVSEDVLDDAVQMISSAPFVYVYGIGSSYLVAENIAQKWNRIGKVCICIADVHLLIASLTSAVPGSIFIGISNSGETSEVLEINHIAREHGIKTIGISQFGMNTLSKQVDLSIQTVKSKEAELRSAATSSLMSQFILIDLLFHVYVLKEYDENMENIRESRTLVDEYKRRTSKK</sequence>
<feature type="domain" description="HTH rpiR-type" evidence="4">
    <location>
        <begin position="4"/>
        <end position="80"/>
    </location>
</feature>
<dbReference type="SUPFAM" id="SSF46689">
    <property type="entry name" value="Homeodomain-like"/>
    <property type="match status" value="1"/>
</dbReference>
<keyword evidence="7" id="KW-1185">Reference proteome</keyword>
<name>A0A1J0A3Q0_9ENTE</name>
<keyword evidence="3" id="KW-0804">Transcription</keyword>
<evidence type="ECO:0000313" key="6">
    <source>
        <dbReference type="EMBL" id="APB30550.1"/>
    </source>
</evidence>
<dbReference type="KEGG" id="vte:BHY08_01130"/>
<evidence type="ECO:0000313" key="7">
    <source>
        <dbReference type="Proteomes" id="UP000191200"/>
    </source>
</evidence>
<dbReference type="InterPro" id="IPR001347">
    <property type="entry name" value="SIS_dom"/>
</dbReference>
<proteinExistence type="predicted"/>
<dbReference type="PROSITE" id="PS51464">
    <property type="entry name" value="SIS"/>
    <property type="match status" value="1"/>
</dbReference>
<dbReference type="GO" id="GO:0003677">
    <property type="term" value="F:DNA binding"/>
    <property type="evidence" value="ECO:0007669"/>
    <property type="project" value="UniProtKB-KW"/>
</dbReference>
<dbReference type="Gene3D" id="3.40.50.10490">
    <property type="entry name" value="Glucose-6-phosphate isomerase like protein, domain 1"/>
    <property type="match status" value="1"/>
</dbReference>
<dbReference type="InterPro" id="IPR036388">
    <property type="entry name" value="WH-like_DNA-bd_sf"/>
</dbReference>
<dbReference type="PANTHER" id="PTHR30514:SF1">
    <property type="entry name" value="HTH-TYPE TRANSCRIPTIONAL REGULATOR HEXR-RELATED"/>
    <property type="match status" value="1"/>
</dbReference>
<dbReference type="Proteomes" id="UP000191200">
    <property type="component" value="Chromosome"/>
</dbReference>
<evidence type="ECO:0000256" key="3">
    <source>
        <dbReference type="ARBA" id="ARBA00023163"/>
    </source>
</evidence>
<reference evidence="6 7" key="1">
    <citation type="submission" date="2016-09" db="EMBL/GenBank/DDBJ databases">
        <title>Vagococcus teuberi sp. nov., isolated from the Malian artisanal sour milk fene.</title>
        <authorList>
            <person name="Wullschleger S."/>
            <person name="Seifert C."/>
            <person name="Baumgartner S."/>
            <person name="Lacroix C."/>
            <person name="Bonfoh B."/>
            <person name="Stevens M.J."/>
            <person name="Meile L."/>
        </authorList>
    </citation>
    <scope>NUCLEOTIDE SEQUENCE [LARGE SCALE GENOMIC DNA]</scope>
    <source>
        <strain evidence="6 7">DSM 21459</strain>
    </source>
</reference>
<dbReference type="GO" id="GO:0003700">
    <property type="term" value="F:DNA-binding transcription factor activity"/>
    <property type="evidence" value="ECO:0007669"/>
    <property type="project" value="InterPro"/>
</dbReference>
<organism evidence="6 7">
    <name type="scientific">Vagococcus teuberi</name>
    <dbReference type="NCBI Taxonomy" id="519472"/>
    <lineage>
        <taxon>Bacteria</taxon>
        <taxon>Bacillati</taxon>
        <taxon>Bacillota</taxon>
        <taxon>Bacilli</taxon>
        <taxon>Lactobacillales</taxon>
        <taxon>Enterococcaceae</taxon>
        <taxon>Vagococcus</taxon>
    </lineage>
</organism>
<dbReference type="PANTHER" id="PTHR30514">
    <property type="entry name" value="GLUCOKINASE"/>
    <property type="match status" value="1"/>
</dbReference>
<dbReference type="Pfam" id="PF01380">
    <property type="entry name" value="SIS"/>
    <property type="match status" value="1"/>
</dbReference>
<keyword evidence="2" id="KW-0238">DNA-binding</keyword>
<evidence type="ECO:0000256" key="2">
    <source>
        <dbReference type="ARBA" id="ARBA00023125"/>
    </source>
</evidence>
<dbReference type="GO" id="GO:1901135">
    <property type="term" value="P:carbohydrate derivative metabolic process"/>
    <property type="evidence" value="ECO:0007669"/>
    <property type="project" value="InterPro"/>
</dbReference>
<evidence type="ECO:0000259" key="5">
    <source>
        <dbReference type="PROSITE" id="PS51464"/>
    </source>
</evidence>
<dbReference type="OrthoDB" id="370421at2"/>
<dbReference type="CDD" id="cd05013">
    <property type="entry name" value="SIS_RpiR"/>
    <property type="match status" value="1"/>
</dbReference>
<evidence type="ECO:0000259" key="4">
    <source>
        <dbReference type="PROSITE" id="PS51071"/>
    </source>
</evidence>
<dbReference type="EMBL" id="CP017267">
    <property type="protein sequence ID" value="APB30550.1"/>
    <property type="molecule type" value="Genomic_DNA"/>
</dbReference>
<dbReference type="InterPro" id="IPR035472">
    <property type="entry name" value="RpiR-like_SIS"/>
</dbReference>
<keyword evidence="1" id="KW-0805">Transcription regulation</keyword>
<dbReference type="InterPro" id="IPR000281">
    <property type="entry name" value="HTH_RpiR"/>
</dbReference>
<dbReference type="RefSeq" id="WP_071456118.1">
    <property type="nucleotide sequence ID" value="NZ_CABJEN010000005.1"/>
</dbReference>
<evidence type="ECO:0000256" key="1">
    <source>
        <dbReference type="ARBA" id="ARBA00023015"/>
    </source>
</evidence>
<dbReference type="PROSITE" id="PS51071">
    <property type="entry name" value="HTH_RPIR"/>
    <property type="match status" value="1"/>
</dbReference>
<dbReference type="SUPFAM" id="SSF53697">
    <property type="entry name" value="SIS domain"/>
    <property type="match status" value="1"/>
</dbReference>
<dbReference type="InterPro" id="IPR046348">
    <property type="entry name" value="SIS_dom_sf"/>
</dbReference>
<feature type="domain" description="SIS" evidence="5">
    <location>
        <begin position="124"/>
        <end position="265"/>
    </location>
</feature>
<dbReference type="Gene3D" id="1.10.10.10">
    <property type="entry name" value="Winged helix-like DNA-binding domain superfamily/Winged helix DNA-binding domain"/>
    <property type="match status" value="1"/>
</dbReference>
<dbReference type="InterPro" id="IPR047640">
    <property type="entry name" value="RpiR-like"/>
</dbReference>
<dbReference type="Pfam" id="PF01418">
    <property type="entry name" value="HTH_6"/>
    <property type="match status" value="1"/>
</dbReference>
<accession>A0A1J0A3Q0</accession>